<dbReference type="AlphaFoldDB" id="F0SR15"/>
<protein>
    <submittedName>
        <fullName evidence="2">PDZ/DHR/GLGF domain protein</fullName>
    </submittedName>
</protein>
<keyword evidence="3" id="KW-1185">Reference proteome</keyword>
<dbReference type="PROSITE" id="PS50106">
    <property type="entry name" value="PDZ"/>
    <property type="match status" value="1"/>
</dbReference>
<reference evidence="3" key="1">
    <citation type="submission" date="2011-02" db="EMBL/GenBank/DDBJ databases">
        <title>The complete genome of Planctomyces brasiliensis DSM 5305.</title>
        <authorList>
            <person name="Lucas S."/>
            <person name="Copeland A."/>
            <person name="Lapidus A."/>
            <person name="Bruce D."/>
            <person name="Goodwin L."/>
            <person name="Pitluck S."/>
            <person name="Kyrpides N."/>
            <person name="Mavromatis K."/>
            <person name="Pagani I."/>
            <person name="Ivanova N."/>
            <person name="Ovchinnikova G."/>
            <person name="Lu M."/>
            <person name="Detter J.C."/>
            <person name="Han C."/>
            <person name="Land M."/>
            <person name="Hauser L."/>
            <person name="Markowitz V."/>
            <person name="Cheng J.-F."/>
            <person name="Hugenholtz P."/>
            <person name="Woyke T."/>
            <person name="Wu D."/>
            <person name="Tindall B."/>
            <person name="Pomrenke H.G."/>
            <person name="Brambilla E."/>
            <person name="Klenk H.-P."/>
            <person name="Eisen J.A."/>
        </authorList>
    </citation>
    <scope>NUCLEOTIDE SEQUENCE [LARGE SCALE GENOMIC DNA]</scope>
    <source>
        <strain evidence="3">ATCC 49424 / DSM 5305 / JCM 21570 / NBRC 103401 / IFAM 1448</strain>
    </source>
</reference>
<dbReference type="OrthoDB" id="9829378at2"/>
<dbReference type="Proteomes" id="UP000006860">
    <property type="component" value="Chromosome"/>
</dbReference>
<proteinExistence type="predicted"/>
<evidence type="ECO:0000313" key="2">
    <source>
        <dbReference type="EMBL" id="ADY61262.1"/>
    </source>
</evidence>
<accession>F0SR15</accession>
<name>F0SR15_RUBBR</name>
<dbReference type="EMBL" id="CP002546">
    <property type="protein sequence ID" value="ADY61262.1"/>
    <property type="molecule type" value="Genomic_DNA"/>
</dbReference>
<organism evidence="2 3">
    <name type="scientific">Rubinisphaera brasiliensis (strain ATCC 49424 / DSM 5305 / JCM 21570 / IAM 15109 / NBRC 103401 / IFAM 1448)</name>
    <name type="common">Planctomyces brasiliensis</name>
    <dbReference type="NCBI Taxonomy" id="756272"/>
    <lineage>
        <taxon>Bacteria</taxon>
        <taxon>Pseudomonadati</taxon>
        <taxon>Planctomycetota</taxon>
        <taxon>Planctomycetia</taxon>
        <taxon>Planctomycetales</taxon>
        <taxon>Planctomycetaceae</taxon>
        <taxon>Rubinisphaera</taxon>
    </lineage>
</organism>
<dbReference type="InterPro" id="IPR036034">
    <property type="entry name" value="PDZ_sf"/>
</dbReference>
<dbReference type="HOGENOM" id="CLU_623860_0_0_0"/>
<evidence type="ECO:0000259" key="1">
    <source>
        <dbReference type="PROSITE" id="PS50106"/>
    </source>
</evidence>
<dbReference type="KEGG" id="pbs:Plabr_3665"/>
<dbReference type="SUPFAM" id="SSF50156">
    <property type="entry name" value="PDZ domain-like"/>
    <property type="match status" value="2"/>
</dbReference>
<sequence>MQGLRLSVLEGKHDRMEWLRKRLPFCCCLVASLAGPGLCSNYVDAKIPPAPSRPSLTSETQQSAITDLDADDYHTRHSASRLLEQGGEATVGALLAQLKDLGPEGRIRALQVAQRIFLSALAHQDDEAAFAIRQQLDEMRLVDNELLGSRADTFNLIHQRAMERAAVRKLLRANMVIEFRQANRSFPGLAKRDVTSELPERFFMGENWQGDEDDLQLIEFLLLLGEQQLGNQRAIYRIQGCPVSLETLQDMAAGLQVSVEERGKARLGVGARSPMFVENPPWEVTEVAAGSAAAHAGLVVGDTIVRLNEKPLNTFHELTERLEVFEPADEVSLDILSQDAEIKVVTMERPYTLEELGVTIDAEFLRFPIIKEVAEKSKAAEIGLSEMYRIDRVNGQAVNSPSNFLLVYTRQPEGKPITLELRQIKRLPVMLRGWVGPYR</sequence>
<gene>
    <name evidence="2" type="ordered locus">Plabr_3665</name>
</gene>
<evidence type="ECO:0000313" key="3">
    <source>
        <dbReference type="Proteomes" id="UP000006860"/>
    </source>
</evidence>
<dbReference type="eggNOG" id="COG0265">
    <property type="taxonomic scope" value="Bacteria"/>
</dbReference>
<dbReference type="Gene3D" id="2.30.42.10">
    <property type="match status" value="2"/>
</dbReference>
<feature type="domain" description="PDZ" evidence="1">
    <location>
        <begin position="256"/>
        <end position="339"/>
    </location>
</feature>
<dbReference type="InterPro" id="IPR001478">
    <property type="entry name" value="PDZ"/>
</dbReference>
<dbReference type="SMART" id="SM00228">
    <property type="entry name" value="PDZ"/>
    <property type="match status" value="2"/>
</dbReference>
<dbReference type="Pfam" id="PF00595">
    <property type="entry name" value="PDZ"/>
    <property type="match status" value="1"/>
</dbReference>